<dbReference type="InterPro" id="IPR029058">
    <property type="entry name" value="AB_hydrolase_fold"/>
</dbReference>
<reference evidence="6 7" key="1">
    <citation type="submission" date="2018-11" db="EMBL/GenBank/DDBJ databases">
        <title>Genome sequence of Saitozyma podzolica DSM 27192.</title>
        <authorList>
            <person name="Aliyu H."/>
            <person name="Gorte O."/>
            <person name="Ochsenreither K."/>
        </authorList>
    </citation>
    <scope>NUCLEOTIDE SEQUENCE [LARGE SCALE GENOMIC DNA]</scope>
    <source>
        <strain evidence="6 7">DSM 27192</strain>
    </source>
</reference>
<dbReference type="PANTHER" id="PTHR10272">
    <property type="entry name" value="PLATELET-ACTIVATING FACTOR ACETYLHYDROLASE"/>
    <property type="match status" value="1"/>
</dbReference>
<evidence type="ECO:0000256" key="3">
    <source>
        <dbReference type="ARBA" id="ARBA00022963"/>
    </source>
</evidence>
<dbReference type="Pfam" id="PF03403">
    <property type="entry name" value="PAF-AH_p_II"/>
    <property type="match status" value="1"/>
</dbReference>
<feature type="region of interest" description="Disordered" evidence="5">
    <location>
        <begin position="1"/>
        <end position="40"/>
    </location>
</feature>
<dbReference type="STRING" id="1890683.A0A427YMQ9"/>
<feature type="region of interest" description="Disordered" evidence="5">
    <location>
        <begin position="408"/>
        <end position="429"/>
    </location>
</feature>
<keyword evidence="2" id="KW-0378">Hydrolase</keyword>
<organism evidence="6 7">
    <name type="scientific">Saitozyma podzolica</name>
    <dbReference type="NCBI Taxonomy" id="1890683"/>
    <lineage>
        <taxon>Eukaryota</taxon>
        <taxon>Fungi</taxon>
        <taxon>Dikarya</taxon>
        <taxon>Basidiomycota</taxon>
        <taxon>Agaricomycotina</taxon>
        <taxon>Tremellomycetes</taxon>
        <taxon>Tremellales</taxon>
        <taxon>Trimorphomycetaceae</taxon>
        <taxon>Saitozyma</taxon>
    </lineage>
</organism>
<dbReference type="EC" id="3.1.1.47" evidence="1"/>
<dbReference type="GO" id="GO:0003847">
    <property type="term" value="F:1-alkyl-2-acetylglycerophosphocholine esterase activity"/>
    <property type="evidence" value="ECO:0007669"/>
    <property type="project" value="UniProtKB-EC"/>
</dbReference>
<keyword evidence="4" id="KW-0443">Lipid metabolism</keyword>
<dbReference type="Proteomes" id="UP000279259">
    <property type="component" value="Unassembled WGS sequence"/>
</dbReference>
<dbReference type="AlphaFoldDB" id="A0A427YMQ9"/>
<comment type="caution">
    <text evidence="6">The sequence shown here is derived from an EMBL/GenBank/DDBJ whole genome shotgun (WGS) entry which is preliminary data.</text>
</comment>
<dbReference type="GO" id="GO:0016042">
    <property type="term" value="P:lipid catabolic process"/>
    <property type="evidence" value="ECO:0007669"/>
    <property type="project" value="UniProtKB-KW"/>
</dbReference>
<evidence type="ECO:0000256" key="4">
    <source>
        <dbReference type="ARBA" id="ARBA00023098"/>
    </source>
</evidence>
<accession>A0A427YMQ9</accession>
<evidence type="ECO:0000313" key="7">
    <source>
        <dbReference type="Proteomes" id="UP000279259"/>
    </source>
</evidence>
<protein>
    <recommendedName>
        <fullName evidence="1">1-alkyl-2-acetylglycerophosphocholine esterase</fullName>
        <ecNumber evidence="1">3.1.1.47</ecNumber>
    </recommendedName>
</protein>
<dbReference type="PANTHER" id="PTHR10272:SF0">
    <property type="entry name" value="PLATELET-ACTIVATING FACTOR ACETYLHYDROLASE"/>
    <property type="match status" value="1"/>
</dbReference>
<keyword evidence="7" id="KW-1185">Reference proteome</keyword>
<dbReference type="Gene3D" id="3.40.50.1820">
    <property type="entry name" value="alpha/beta hydrolase"/>
    <property type="match status" value="1"/>
</dbReference>
<dbReference type="OrthoDB" id="2363873at2759"/>
<evidence type="ECO:0000256" key="1">
    <source>
        <dbReference type="ARBA" id="ARBA00013201"/>
    </source>
</evidence>
<evidence type="ECO:0000256" key="5">
    <source>
        <dbReference type="SAM" id="MobiDB-lite"/>
    </source>
</evidence>
<gene>
    <name evidence="6" type="ORF">EHS25_008762</name>
</gene>
<feature type="compositionally biased region" description="Basic and acidic residues" evidence="5">
    <location>
        <begin position="408"/>
        <end position="428"/>
    </location>
</feature>
<evidence type="ECO:0000256" key="2">
    <source>
        <dbReference type="ARBA" id="ARBA00022801"/>
    </source>
</evidence>
<proteinExistence type="predicted"/>
<keyword evidence="3" id="KW-0442">Lipid degradation</keyword>
<name>A0A427YMQ9_9TREE</name>
<dbReference type="SUPFAM" id="SSF53474">
    <property type="entry name" value="alpha/beta-Hydrolases"/>
    <property type="match status" value="1"/>
</dbReference>
<sequence length="486" mass="53544">MSKQSKEQPPTDTEYPDASANVRSTTAPQPPGNKPLAQKISAPYSHSRFGTLFTRRLPDYSGPHDVGVLDVEFGIPKQRIGSFQHKKLKSDAQAGVEIDSVLFTLFYPYVAAFPAVHGLKFPAYQRATPLSPPAGQRWPLILFSHGVGCSRLMYTHLCGELASRGYVVAAVEHRDGTGPSARVTSEDGQGRDVDFLRWTDLHWPQLPENEQPKDDTMLRHDQLAIRLVEKRATLDVMNRVCQGKLGENTNRLKASRTVDWEQWRHVVECGDGKVVFAGHSFGGTAAIAAAADPRFHPISIITMDPAIQRIEPWSKPIPCPLLSINSEWFTHDDDYARLLALTRTVRGPKHVLGIAGTNHPSFADVFLITPSVAGGQTGLITSPYEVFLRTFEVVDVFLDTTSSDEEKERRLRGIGREVRGGEQTDGETRGSVLPRASVVGIMHLVITGHKAKLIGIPDWTCDLPARDRPTLSVACVSSSSLRYGTD</sequence>
<evidence type="ECO:0000313" key="6">
    <source>
        <dbReference type="EMBL" id="RSH92347.1"/>
    </source>
</evidence>
<dbReference type="EMBL" id="RSCD01000006">
    <property type="protein sequence ID" value="RSH92347.1"/>
    <property type="molecule type" value="Genomic_DNA"/>
</dbReference>